<keyword evidence="3 5" id="KW-1133">Transmembrane helix</keyword>
<evidence type="ECO:0000256" key="4">
    <source>
        <dbReference type="ARBA" id="ARBA00023136"/>
    </source>
</evidence>
<dbReference type="RefSeq" id="WP_238150159.1">
    <property type="nucleotide sequence ID" value="NZ_CP074378.1"/>
</dbReference>
<name>A0ABY6H8T5_9LACO</name>
<dbReference type="InterPro" id="IPR036640">
    <property type="entry name" value="ABC1_TM_sf"/>
</dbReference>
<feature type="transmembrane region" description="Helical" evidence="5">
    <location>
        <begin position="59"/>
        <end position="83"/>
    </location>
</feature>
<proteinExistence type="predicted"/>
<gene>
    <name evidence="7" type="ORF">OFW50_06795</name>
</gene>
<dbReference type="Gene3D" id="1.20.1560.10">
    <property type="entry name" value="ABC transporter type 1, transmembrane domain"/>
    <property type="match status" value="1"/>
</dbReference>
<sequence length="252" mass="28779">MPKILKSEIIGKRSLMTLCLILVMSLALSTSSVYSEIFVQRMINGITKTGSANVTHSFKIYLAFGLSLLIGRTVFTAFSYRVFLKMSHRIRKAYLKLISFGNEVVDGEMLQTGDLNDRLTKDIDQCRVFCQQTLIPVWSDVIQVVTIISILLYQSLFIGAMFTMYILISILILKHFNTKGNETIPALRSKEAETSNYLQDVFVNYNDVVPMNVSNRVISWFNKQYDKILPLKLHAQSFSIDYGLQLWFSLLS</sequence>
<keyword evidence="2 5" id="KW-0812">Transmembrane</keyword>
<feature type="domain" description="ABC transmembrane type-1" evidence="6">
    <location>
        <begin position="20"/>
        <end position="208"/>
    </location>
</feature>
<dbReference type="EMBL" id="CP107523">
    <property type="protein sequence ID" value="UYN57768.1"/>
    <property type="molecule type" value="Genomic_DNA"/>
</dbReference>
<evidence type="ECO:0000256" key="3">
    <source>
        <dbReference type="ARBA" id="ARBA00022989"/>
    </source>
</evidence>
<evidence type="ECO:0000256" key="2">
    <source>
        <dbReference type="ARBA" id="ARBA00022692"/>
    </source>
</evidence>
<dbReference type="InterPro" id="IPR011527">
    <property type="entry name" value="ABC1_TM_dom"/>
</dbReference>
<evidence type="ECO:0000256" key="5">
    <source>
        <dbReference type="SAM" id="Phobius"/>
    </source>
</evidence>
<keyword evidence="8" id="KW-1185">Reference proteome</keyword>
<evidence type="ECO:0000313" key="8">
    <source>
        <dbReference type="Proteomes" id="UP001164790"/>
    </source>
</evidence>
<dbReference type="SUPFAM" id="SSF90123">
    <property type="entry name" value="ABC transporter transmembrane region"/>
    <property type="match status" value="1"/>
</dbReference>
<dbReference type="Proteomes" id="UP001164790">
    <property type="component" value="Chromosome"/>
</dbReference>
<evidence type="ECO:0000259" key="6">
    <source>
        <dbReference type="PROSITE" id="PS50929"/>
    </source>
</evidence>
<protein>
    <submittedName>
        <fullName evidence="7">ABC transporter transmembrane domain-containing protein</fullName>
    </submittedName>
</protein>
<feature type="transmembrane region" description="Helical" evidence="5">
    <location>
        <begin position="150"/>
        <end position="173"/>
    </location>
</feature>
<keyword evidence="4 5" id="KW-0472">Membrane</keyword>
<dbReference type="Pfam" id="PF00664">
    <property type="entry name" value="ABC_membrane"/>
    <property type="match status" value="1"/>
</dbReference>
<comment type="subcellular location">
    <subcellularLocation>
        <location evidence="1">Cell membrane</location>
        <topology evidence="1">Multi-pass membrane protein</topology>
    </subcellularLocation>
</comment>
<accession>A0ABY6H8T5</accession>
<reference evidence="7" key="1">
    <citation type="submission" date="2022-10" db="EMBL/GenBank/DDBJ databases">
        <title>Comparative genomic analysis and in-vitro probiotic properties of the potential probiotic L. chiayiensis AACE 3.</title>
        <authorList>
            <person name="Kang X."/>
        </authorList>
    </citation>
    <scope>NUCLEOTIDE SEQUENCE</scope>
    <source>
        <strain evidence="7">AACE 3</strain>
    </source>
</reference>
<evidence type="ECO:0000313" key="7">
    <source>
        <dbReference type="EMBL" id="UYN57768.1"/>
    </source>
</evidence>
<dbReference type="PROSITE" id="PS50929">
    <property type="entry name" value="ABC_TM1F"/>
    <property type="match status" value="1"/>
</dbReference>
<evidence type="ECO:0000256" key="1">
    <source>
        <dbReference type="ARBA" id="ARBA00004651"/>
    </source>
</evidence>
<organism evidence="7 8">
    <name type="scientific">Lacticaseibacillus chiayiensis</name>
    <dbReference type="NCBI Taxonomy" id="2100821"/>
    <lineage>
        <taxon>Bacteria</taxon>
        <taxon>Bacillati</taxon>
        <taxon>Bacillota</taxon>
        <taxon>Bacilli</taxon>
        <taxon>Lactobacillales</taxon>
        <taxon>Lactobacillaceae</taxon>
        <taxon>Lacticaseibacillus</taxon>
    </lineage>
</organism>